<dbReference type="AlphaFoldDB" id="A0A6C0GF54"/>
<keyword evidence="3" id="KW-1185">Reference proteome</keyword>
<dbReference type="InterPro" id="IPR013901">
    <property type="entry name" value="Anthrone_oxy"/>
</dbReference>
<keyword evidence="1" id="KW-0812">Transmembrane</keyword>
<proteinExistence type="predicted"/>
<evidence type="ECO:0000313" key="2">
    <source>
        <dbReference type="EMBL" id="QHT66641.1"/>
    </source>
</evidence>
<feature type="transmembrane region" description="Helical" evidence="1">
    <location>
        <begin position="54"/>
        <end position="74"/>
    </location>
</feature>
<dbReference type="RefSeq" id="WP_162442695.1">
    <property type="nucleotide sequence ID" value="NZ_CP048222.1"/>
</dbReference>
<evidence type="ECO:0000313" key="3">
    <source>
        <dbReference type="Proteomes" id="UP000480178"/>
    </source>
</evidence>
<dbReference type="KEGG" id="rhoz:GXP67_08215"/>
<dbReference type="EMBL" id="CP048222">
    <property type="protein sequence ID" value="QHT66641.1"/>
    <property type="molecule type" value="Genomic_DNA"/>
</dbReference>
<reference evidence="2 3" key="1">
    <citation type="submission" date="2020-01" db="EMBL/GenBank/DDBJ databases">
        <authorList>
            <person name="Kim M.K."/>
        </authorList>
    </citation>
    <scope>NUCLEOTIDE SEQUENCE [LARGE SCALE GENOMIC DNA]</scope>
    <source>
        <strain evidence="2 3">172606-1</strain>
    </source>
</reference>
<gene>
    <name evidence="2" type="ORF">GXP67_08215</name>
</gene>
<feature type="transmembrane region" description="Helical" evidence="1">
    <location>
        <begin position="133"/>
        <end position="155"/>
    </location>
</feature>
<sequence>MKKIFLFASISIASGLLFVNLYTSLVDARSWGGDIPNSIATAREYYKSVNPGDFFRIFSPLNQVIGLIVLILFWKASASIRLYLGAAFVLYVLGDLFTFAFFYPRNDIMFTTAQLTDVALLKKTWTEWDTMNWVRSLLVLAGLIFSFVSLHKIYAPQEKRQIQYS</sequence>
<dbReference type="Proteomes" id="UP000480178">
    <property type="component" value="Chromosome"/>
</dbReference>
<keyword evidence="1" id="KW-0472">Membrane</keyword>
<dbReference type="Pfam" id="PF08592">
    <property type="entry name" value="Anthrone_oxy"/>
    <property type="match status" value="1"/>
</dbReference>
<name>A0A6C0GF54_9BACT</name>
<keyword evidence="1" id="KW-1133">Transmembrane helix</keyword>
<feature type="transmembrane region" description="Helical" evidence="1">
    <location>
        <begin position="81"/>
        <end position="103"/>
    </location>
</feature>
<evidence type="ECO:0000256" key="1">
    <source>
        <dbReference type="SAM" id="Phobius"/>
    </source>
</evidence>
<accession>A0A6C0GF54</accession>
<protein>
    <submittedName>
        <fullName evidence="2">DUF1772 domain-containing protein</fullName>
    </submittedName>
</protein>
<organism evidence="2 3">
    <name type="scientific">Rhodocytophaga rosea</name>
    <dbReference type="NCBI Taxonomy" id="2704465"/>
    <lineage>
        <taxon>Bacteria</taxon>
        <taxon>Pseudomonadati</taxon>
        <taxon>Bacteroidota</taxon>
        <taxon>Cytophagia</taxon>
        <taxon>Cytophagales</taxon>
        <taxon>Rhodocytophagaceae</taxon>
        <taxon>Rhodocytophaga</taxon>
    </lineage>
</organism>